<dbReference type="AlphaFoldDB" id="C6XMP3"/>
<evidence type="ECO:0000256" key="2">
    <source>
        <dbReference type="ARBA" id="ARBA00022723"/>
    </source>
</evidence>
<feature type="domain" description="JmjC" evidence="5">
    <location>
        <begin position="109"/>
        <end position="271"/>
    </location>
</feature>
<dbReference type="PANTHER" id="PTHR13096:SF8">
    <property type="entry name" value="RIBOSOMAL OXYGENASE 1"/>
    <property type="match status" value="1"/>
</dbReference>
<protein>
    <submittedName>
        <fullName evidence="6">Cupin 4 family protein</fullName>
    </submittedName>
</protein>
<dbReference type="RefSeq" id="WP_015828107.1">
    <property type="nucleotide sequence ID" value="NC_012982.1"/>
</dbReference>
<dbReference type="STRING" id="582402.Hbal_2277"/>
<evidence type="ECO:0000313" key="7">
    <source>
        <dbReference type="Proteomes" id="UP000002745"/>
    </source>
</evidence>
<dbReference type="SUPFAM" id="SSF51197">
    <property type="entry name" value="Clavaminate synthase-like"/>
    <property type="match status" value="1"/>
</dbReference>
<keyword evidence="3" id="KW-0408">Iron</keyword>
<feature type="region of interest" description="Disordered" evidence="4">
    <location>
        <begin position="12"/>
        <end position="31"/>
    </location>
</feature>
<evidence type="ECO:0000313" key="6">
    <source>
        <dbReference type="EMBL" id="ACT59957.1"/>
    </source>
</evidence>
<dbReference type="KEGG" id="hba:Hbal_2277"/>
<proteinExistence type="predicted"/>
<comment type="cofactor">
    <cofactor evidence="1">
        <name>Fe(2+)</name>
        <dbReference type="ChEBI" id="CHEBI:29033"/>
    </cofactor>
</comment>
<sequence length="435" mass="48108">MEITDFNSLLDAGHFEDDNAPNSPSGDELSQLLSPMTGQEFANSYFAKKSFNVGGTSNKFEHIFSWEKLSHALARGEEIQDPRFNLMASFAGGEKDGSRKPMFQVYIKQVGELLNAGATICITNIHMADPALARWAQAIRSQLNFTGTVGVNCYISPDGAGLPMHYDKRIATTLQIAGKKRWIYSTTPAQAWPDNNAVFKDGRVEPANIDTGTPPDGLEFEEVELNPGDLLCLPAGAWHAAKGIGFSLALNLYFAPRNFSDQLAPLFLEHLSHDENWRGGPPVTLDNITGETPENIKSYLHDRLDEFHKKAQSFIDQTDTINTAWLESLTQNPYTGWQPDPDMPLRPLSPENRFRVVGKSLRFIQTADQLAVPCDNGILNFPKNATPILKKMASHSGSFSVPDVISWNTAPNAPTIPEIGAHLQTLYKNRVLEII</sequence>
<evidence type="ECO:0000256" key="1">
    <source>
        <dbReference type="ARBA" id="ARBA00001954"/>
    </source>
</evidence>
<reference evidence="7" key="1">
    <citation type="journal article" date="2011" name="J. Bacteriol.">
        <title>Genome sequences of eight morphologically diverse alphaproteobacteria.</title>
        <authorList>
            <consortium name="US DOE Joint Genome Institute"/>
            <person name="Brown P.J."/>
            <person name="Kysela D.T."/>
            <person name="Buechlein A."/>
            <person name="Hemmerich C."/>
            <person name="Brun Y.V."/>
        </authorList>
    </citation>
    <scope>NUCLEOTIDE SEQUENCE [LARGE SCALE GENOMIC DNA]</scope>
    <source>
        <strain evidence="7">ATCC 49814 / DSM 5838 / IFAM 1418</strain>
    </source>
</reference>
<dbReference type="Proteomes" id="UP000002745">
    <property type="component" value="Chromosome"/>
</dbReference>
<dbReference type="OrthoDB" id="9764016at2"/>
<dbReference type="GO" id="GO:0046872">
    <property type="term" value="F:metal ion binding"/>
    <property type="evidence" value="ECO:0007669"/>
    <property type="project" value="UniProtKB-KW"/>
</dbReference>
<keyword evidence="2" id="KW-0479">Metal-binding</keyword>
<dbReference type="Gene3D" id="2.60.120.650">
    <property type="entry name" value="Cupin"/>
    <property type="match status" value="1"/>
</dbReference>
<keyword evidence="7" id="KW-1185">Reference proteome</keyword>
<dbReference type="PANTHER" id="PTHR13096">
    <property type="entry name" value="MINA53 MYC INDUCED NUCLEAR ANTIGEN"/>
    <property type="match status" value="1"/>
</dbReference>
<dbReference type="PROSITE" id="PS51184">
    <property type="entry name" value="JMJC"/>
    <property type="match status" value="1"/>
</dbReference>
<evidence type="ECO:0000259" key="5">
    <source>
        <dbReference type="PROSITE" id="PS51184"/>
    </source>
</evidence>
<dbReference type="SMART" id="SM00558">
    <property type="entry name" value="JmjC"/>
    <property type="match status" value="1"/>
</dbReference>
<dbReference type="HOGENOM" id="CLU_629727_0_0_5"/>
<accession>C6XMP3</accession>
<dbReference type="Pfam" id="PF08007">
    <property type="entry name" value="JmjC_2"/>
    <property type="match status" value="1"/>
</dbReference>
<evidence type="ECO:0000256" key="4">
    <source>
        <dbReference type="SAM" id="MobiDB-lite"/>
    </source>
</evidence>
<dbReference type="EMBL" id="CP001678">
    <property type="protein sequence ID" value="ACT59957.1"/>
    <property type="molecule type" value="Genomic_DNA"/>
</dbReference>
<dbReference type="eggNOG" id="COG2850">
    <property type="taxonomic scope" value="Bacteria"/>
</dbReference>
<name>C6XMP3_HIRBI</name>
<dbReference type="InterPro" id="IPR003347">
    <property type="entry name" value="JmjC_dom"/>
</dbReference>
<organism evidence="6 7">
    <name type="scientific">Hirschia baltica (strain ATCC 49814 / DSM 5838 / IFAM 1418)</name>
    <dbReference type="NCBI Taxonomy" id="582402"/>
    <lineage>
        <taxon>Bacteria</taxon>
        <taxon>Pseudomonadati</taxon>
        <taxon>Pseudomonadota</taxon>
        <taxon>Alphaproteobacteria</taxon>
        <taxon>Hyphomonadales</taxon>
        <taxon>Hyphomonadaceae</taxon>
        <taxon>Hirschia</taxon>
    </lineage>
</organism>
<evidence type="ECO:0000256" key="3">
    <source>
        <dbReference type="ARBA" id="ARBA00023004"/>
    </source>
</evidence>
<dbReference type="InterPro" id="IPR039994">
    <property type="entry name" value="NO66-like"/>
</dbReference>
<gene>
    <name evidence="6" type="ordered locus">Hbal_2277</name>
</gene>